<accession>A0A5C7AN70</accession>
<evidence type="ECO:0000313" key="17">
    <source>
        <dbReference type="EMBL" id="TXE07282.1"/>
    </source>
</evidence>
<evidence type="ECO:0000256" key="14">
    <source>
        <dbReference type="ARBA" id="ARBA00038036"/>
    </source>
</evidence>
<gene>
    <name evidence="16" type="primary">coaX</name>
    <name evidence="17" type="ORF">FUA26_13775</name>
</gene>
<dbReference type="PANTHER" id="PTHR34265:SF1">
    <property type="entry name" value="TYPE III PANTOTHENATE KINASE"/>
    <property type="match status" value="1"/>
</dbReference>
<evidence type="ECO:0000256" key="16">
    <source>
        <dbReference type="HAMAP-Rule" id="MF_01274"/>
    </source>
</evidence>
<keyword evidence="10 16" id="KW-0418">Kinase</keyword>
<dbReference type="InterPro" id="IPR004619">
    <property type="entry name" value="Type_III_PanK"/>
</dbReference>
<evidence type="ECO:0000313" key="18">
    <source>
        <dbReference type="Proteomes" id="UP000321790"/>
    </source>
</evidence>
<keyword evidence="13 16" id="KW-0173">Coenzyme A biosynthesis</keyword>
<keyword evidence="11 16" id="KW-0067">ATP-binding</keyword>
<protein>
    <recommendedName>
        <fullName evidence="15 16">Type III pantothenate kinase</fullName>
        <ecNumber evidence="6 16">2.7.1.33</ecNumber>
    </recommendedName>
    <alternativeName>
        <fullName evidence="16">PanK-III</fullName>
    </alternativeName>
    <alternativeName>
        <fullName evidence="16">Pantothenic acid kinase</fullName>
    </alternativeName>
</protein>
<dbReference type="GO" id="GO:0005524">
    <property type="term" value="F:ATP binding"/>
    <property type="evidence" value="ECO:0007669"/>
    <property type="project" value="UniProtKB-UniRule"/>
</dbReference>
<comment type="function">
    <text evidence="16">Catalyzes the phosphorylation of pantothenate (Pan), the first step in CoA biosynthesis.</text>
</comment>
<dbReference type="CDD" id="cd24015">
    <property type="entry name" value="ASKHA_NBD_PanK-III"/>
    <property type="match status" value="1"/>
</dbReference>
<dbReference type="HAMAP" id="MF_01274">
    <property type="entry name" value="Pantothen_kinase_3"/>
    <property type="match status" value="1"/>
</dbReference>
<feature type="binding site" evidence="16">
    <location>
        <position position="88"/>
    </location>
    <ligand>
        <name>substrate</name>
    </ligand>
</feature>
<comment type="cofactor">
    <cofactor evidence="2">
        <name>K(+)</name>
        <dbReference type="ChEBI" id="CHEBI:29103"/>
    </cofactor>
</comment>
<feature type="binding site" evidence="16">
    <location>
        <begin position="95"/>
        <end position="98"/>
    </location>
    <ligand>
        <name>substrate</name>
    </ligand>
</feature>
<organism evidence="17 18">
    <name type="scientific">Seonamhaeicola algicola</name>
    <dbReference type="NCBI Taxonomy" id="1719036"/>
    <lineage>
        <taxon>Bacteria</taxon>
        <taxon>Pseudomonadati</taxon>
        <taxon>Bacteroidota</taxon>
        <taxon>Flavobacteriia</taxon>
        <taxon>Flavobacteriales</taxon>
        <taxon>Flavobacteriaceae</taxon>
    </lineage>
</organism>
<evidence type="ECO:0000256" key="13">
    <source>
        <dbReference type="ARBA" id="ARBA00022993"/>
    </source>
</evidence>
<feature type="binding site" evidence="16">
    <location>
        <position position="118"/>
    </location>
    <ligand>
        <name>K(+)</name>
        <dbReference type="ChEBI" id="CHEBI:29103"/>
    </ligand>
</feature>
<evidence type="ECO:0000256" key="4">
    <source>
        <dbReference type="ARBA" id="ARBA00005225"/>
    </source>
</evidence>
<comment type="catalytic activity">
    <reaction evidence="1 16">
        <text>(R)-pantothenate + ATP = (R)-4'-phosphopantothenate + ADP + H(+)</text>
        <dbReference type="Rhea" id="RHEA:16373"/>
        <dbReference type="ChEBI" id="CHEBI:10986"/>
        <dbReference type="ChEBI" id="CHEBI:15378"/>
        <dbReference type="ChEBI" id="CHEBI:29032"/>
        <dbReference type="ChEBI" id="CHEBI:30616"/>
        <dbReference type="ChEBI" id="CHEBI:456216"/>
        <dbReference type="EC" id="2.7.1.33"/>
    </reaction>
</comment>
<dbReference type="EC" id="2.7.1.33" evidence="6 16"/>
<dbReference type="InterPro" id="IPR043129">
    <property type="entry name" value="ATPase_NBD"/>
</dbReference>
<keyword evidence="8 16" id="KW-0808">Transferase</keyword>
<evidence type="ECO:0000256" key="11">
    <source>
        <dbReference type="ARBA" id="ARBA00022840"/>
    </source>
</evidence>
<evidence type="ECO:0000256" key="1">
    <source>
        <dbReference type="ARBA" id="ARBA00001206"/>
    </source>
</evidence>
<comment type="cofactor">
    <cofactor evidence="16">
        <name>NH4(+)</name>
        <dbReference type="ChEBI" id="CHEBI:28938"/>
    </cofactor>
    <cofactor evidence="16">
        <name>K(+)</name>
        <dbReference type="ChEBI" id="CHEBI:29103"/>
    </cofactor>
    <text evidence="16">A monovalent cation. Ammonium or potassium.</text>
</comment>
<evidence type="ECO:0000256" key="10">
    <source>
        <dbReference type="ARBA" id="ARBA00022777"/>
    </source>
</evidence>
<dbReference type="NCBIfam" id="NF009853">
    <property type="entry name" value="PRK13320.1-5"/>
    <property type="match status" value="1"/>
</dbReference>
<dbReference type="OrthoDB" id="9804707at2"/>
<dbReference type="GO" id="GO:0015937">
    <property type="term" value="P:coenzyme A biosynthetic process"/>
    <property type="evidence" value="ECO:0007669"/>
    <property type="project" value="UniProtKB-UniRule"/>
</dbReference>
<evidence type="ECO:0000256" key="15">
    <source>
        <dbReference type="ARBA" id="ARBA00040883"/>
    </source>
</evidence>
<evidence type="ECO:0000256" key="7">
    <source>
        <dbReference type="ARBA" id="ARBA00022490"/>
    </source>
</evidence>
<dbReference type="Gene3D" id="3.30.420.40">
    <property type="match status" value="2"/>
</dbReference>
<keyword evidence="12 16" id="KW-0630">Potassium</keyword>
<dbReference type="Proteomes" id="UP000321790">
    <property type="component" value="Unassembled WGS sequence"/>
</dbReference>
<dbReference type="RefSeq" id="WP_147137306.1">
    <property type="nucleotide sequence ID" value="NZ_VOSC01000030.1"/>
</dbReference>
<dbReference type="AlphaFoldDB" id="A0A5C7AN70"/>
<dbReference type="UniPathway" id="UPA00241">
    <property type="reaction ID" value="UER00352"/>
</dbReference>
<evidence type="ECO:0000256" key="2">
    <source>
        <dbReference type="ARBA" id="ARBA00001958"/>
    </source>
</evidence>
<name>A0A5C7AN70_9FLAO</name>
<dbReference type="NCBIfam" id="TIGR00671">
    <property type="entry name" value="baf"/>
    <property type="match status" value="1"/>
</dbReference>
<feature type="binding site" evidence="16">
    <location>
        <position position="121"/>
    </location>
    <ligand>
        <name>ATP</name>
        <dbReference type="ChEBI" id="CHEBI:30616"/>
    </ligand>
</feature>
<evidence type="ECO:0000256" key="5">
    <source>
        <dbReference type="ARBA" id="ARBA00011738"/>
    </source>
</evidence>
<feature type="binding site" evidence="16">
    <location>
        <begin position="6"/>
        <end position="13"/>
    </location>
    <ligand>
        <name>ATP</name>
        <dbReference type="ChEBI" id="CHEBI:30616"/>
    </ligand>
</feature>
<comment type="pathway">
    <text evidence="4 16">Cofactor biosynthesis; coenzyme A biosynthesis; CoA from (R)-pantothenate: step 1/5.</text>
</comment>
<comment type="subunit">
    <text evidence="5 16">Homodimer.</text>
</comment>
<keyword evidence="16" id="KW-0479">Metal-binding</keyword>
<keyword evidence="7 16" id="KW-0963">Cytoplasm</keyword>
<feature type="binding site" evidence="16">
    <location>
        <position position="173"/>
    </location>
    <ligand>
        <name>substrate</name>
    </ligand>
</feature>
<feature type="active site" description="Proton acceptor" evidence="16">
    <location>
        <position position="97"/>
    </location>
</feature>
<proteinExistence type="inferred from homology"/>
<dbReference type="GO" id="GO:0046872">
    <property type="term" value="F:metal ion binding"/>
    <property type="evidence" value="ECO:0007669"/>
    <property type="project" value="UniProtKB-KW"/>
</dbReference>
<dbReference type="PANTHER" id="PTHR34265">
    <property type="entry name" value="TYPE III PANTOTHENATE KINASE"/>
    <property type="match status" value="1"/>
</dbReference>
<keyword evidence="18" id="KW-1185">Reference proteome</keyword>
<dbReference type="GO" id="GO:0004594">
    <property type="term" value="F:pantothenate kinase activity"/>
    <property type="evidence" value="ECO:0007669"/>
    <property type="project" value="UniProtKB-UniRule"/>
</dbReference>
<comment type="caution">
    <text evidence="17">The sequence shown here is derived from an EMBL/GenBank/DDBJ whole genome shotgun (WGS) entry which is preliminary data.</text>
</comment>
<evidence type="ECO:0000256" key="6">
    <source>
        <dbReference type="ARBA" id="ARBA00012102"/>
    </source>
</evidence>
<reference evidence="18" key="1">
    <citation type="submission" date="2019-08" db="EMBL/GenBank/DDBJ databases">
        <title>Seonamhaeicola sediminis sp. nov., isolated from marine sediment.</title>
        <authorList>
            <person name="Cao W.R."/>
        </authorList>
    </citation>
    <scope>NUCLEOTIDE SEQUENCE [LARGE SCALE GENOMIC DNA]</scope>
    <source>
        <strain evidence="18">Gy8</strain>
    </source>
</reference>
<dbReference type="SUPFAM" id="SSF53067">
    <property type="entry name" value="Actin-like ATPase domain"/>
    <property type="match status" value="2"/>
</dbReference>
<comment type="subcellular location">
    <subcellularLocation>
        <location evidence="3 16">Cytoplasm</location>
    </subcellularLocation>
</comment>
<comment type="similarity">
    <text evidence="14 16">Belongs to the type III pantothenate kinase family.</text>
</comment>
<keyword evidence="9 16" id="KW-0547">Nucleotide-binding</keyword>
<evidence type="ECO:0000256" key="3">
    <source>
        <dbReference type="ARBA" id="ARBA00004496"/>
    </source>
</evidence>
<evidence type="ECO:0000256" key="9">
    <source>
        <dbReference type="ARBA" id="ARBA00022741"/>
    </source>
</evidence>
<evidence type="ECO:0000256" key="12">
    <source>
        <dbReference type="ARBA" id="ARBA00022958"/>
    </source>
</evidence>
<dbReference type="Pfam" id="PF03309">
    <property type="entry name" value="Pan_kinase"/>
    <property type="match status" value="1"/>
</dbReference>
<evidence type="ECO:0000256" key="8">
    <source>
        <dbReference type="ARBA" id="ARBA00022679"/>
    </source>
</evidence>
<dbReference type="GO" id="GO:0005737">
    <property type="term" value="C:cytoplasm"/>
    <property type="evidence" value="ECO:0007669"/>
    <property type="project" value="UniProtKB-SubCell"/>
</dbReference>
<dbReference type="EMBL" id="VOSC01000030">
    <property type="protein sequence ID" value="TXE07282.1"/>
    <property type="molecule type" value="Genomic_DNA"/>
</dbReference>
<sequence>MNLIIDVGNTNVKLAVYSLENILKHKRVIKHNALVSNVYEIKNAYPMLDKAIISSVGNITTEALNTLKEIIDLLVLTHNVKLPFVNKYKTPKTLGVDRIALVSASVKQFSKEHVLIIDAGTCITYDFINNKNEYQGGAISPGLRTRYKSLNNLTANLPLLETEMPQSIIGQSTKESIHSGVVFGILNEIDGVISDYKHKYSDLTVILTGGDANFLSKKLKSSIFANSNFLLEGLNHILQFNSNE</sequence>